<proteinExistence type="predicted"/>
<dbReference type="GO" id="GO:0016787">
    <property type="term" value="F:hydrolase activity"/>
    <property type="evidence" value="ECO:0007669"/>
    <property type="project" value="UniProtKB-KW"/>
</dbReference>
<dbReference type="PANTHER" id="PTHR48081">
    <property type="entry name" value="AB HYDROLASE SUPERFAMILY PROTEIN C4A8.06C"/>
    <property type="match status" value="1"/>
</dbReference>
<dbReference type="EMBL" id="ULHB01000137">
    <property type="protein sequence ID" value="SYW82925.1"/>
    <property type="molecule type" value="Genomic_DNA"/>
</dbReference>
<gene>
    <name evidence="4" type="ORF">UBRO2_05028</name>
</gene>
<dbReference type="PANTHER" id="PTHR48081:SF8">
    <property type="entry name" value="ALPHA_BETA HYDROLASE FOLD-3 DOMAIN-CONTAINING PROTEIN-RELATED"/>
    <property type="match status" value="1"/>
</dbReference>
<protein>
    <submittedName>
        <fullName evidence="4">Related to Lipase/esterase</fullName>
    </submittedName>
</protein>
<feature type="region of interest" description="Disordered" evidence="2">
    <location>
        <begin position="308"/>
        <end position="332"/>
    </location>
</feature>
<comment type="caution">
    <text evidence="4">The sequence shown here is derived from an EMBL/GenBank/DDBJ whole genome shotgun (WGS) entry which is preliminary data.</text>
</comment>
<dbReference type="Proteomes" id="UP000658997">
    <property type="component" value="Unassembled WGS sequence"/>
</dbReference>
<feature type="compositionally biased region" description="Basic and acidic residues" evidence="2">
    <location>
        <begin position="315"/>
        <end position="332"/>
    </location>
</feature>
<evidence type="ECO:0000259" key="3">
    <source>
        <dbReference type="Pfam" id="PF07859"/>
    </source>
</evidence>
<dbReference type="InterPro" id="IPR029058">
    <property type="entry name" value="AB_hydrolase_fold"/>
</dbReference>
<dbReference type="SUPFAM" id="SSF53474">
    <property type="entry name" value="alpha/beta-Hydrolases"/>
    <property type="match status" value="1"/>
</dbReference>
<evidence type="ECO:0000256" key="2">
    <source>
        <dbReference type="SAM" id="MobiDB-lite"/>
    </source>
</evidence>
<feature type="domain" description="Alpha/beta hydrolase fold-3" evidence="3">
    <location>
        <begin position="456"/>
        <end position="668"/>
    </location>
</feature>
<organism evidence="4 5">
    <name type="scientific">Ustilago bromivora</name>
    <dbReference type="NCBI Taxonomy" id="307758"/>
    <lineage>
        <taxon>Eukaryota</taxon>
        <taxon>Fungi</taxon>
        <taxon>Dikarya</taxon>
        <taxon>Basidiomycota</taxon>
        <taxon>Ustilaginomycotina</taxon>
        <taxon>Ustilaginomycetes</taxon>
        <taxon>Ustilaginales</taxon>
        <taxon>Ustilaginaceae</taxon>
        <taxon>Ustilago</taxon>
    </lineage>
</organism>
<keyword evidence="5" id="KW-1185">Reference proteome</keyword>
<sequence>MRPGMIKPRDVAPVQTFAKAAAKCSAEARVYGACVATNYENIERNMCQKEFLAFKACVQQKVANGIKTVVNLPPGVTSRGTITLLSPPRLKRRMVLPSMAQRLEENKETLLLASHAGQTNNVCPPQWLGRLLNSVPALPLEAVPHNRPNHADLQGIIPDASLHPAMEACLHLINGDLYSAHILVRKAQGGSRYLDWLHAILHKLEGDFRNAKMWYTDLGNNNVGAEDGMDEHQTPSEGGRERARKFVRFHEFWFVPATNGGAGERTAAKELDLQRSQSLPHALRLTAHQHTDLVFLASLASKAASSSALKSSDSIARENEKHHSSTTISEDKIKDSKSAFDANELQNLYAELQQDTRSQEAVAWSTDQSSISAKLDHESAIAAGPMLAAAAHQPKPAVHDVEGLRASFDGILGAIAHSASEFEVTSTKHTIQARDGANIDVIQVSPKQRKENGAAVLHIHGGGMVSSSADMFVKSGIVPMNAQESGIDFFTVEYRLAPEHQLDGLVNDCYDALKWLSTNAASLGIDNTRIGVMGESAGGGLAAGVALQARDAGLTPPLRKQILIYPMLDDHNLVPDERLAPTALWTYDANVTGWSALLGKGVAGTDKVDELVKYAVPARVRDLSGLPDTYIDVDQLDIFVEEDLKYAHRLHKAGVQVDLNLYKGLPNAWELFGKDTSTGKRITLERTLAIQSI</sequence>
<accession>A0A8H8QQU9</accession>
<evidence type="ECO:0000313" key="4">
    <source>
        <dbReference type="EMBL" id="SYW82925.1"/>
    </source>
</evidence>
<dbReference type="Gene3D" id="3.40.50.1820">
    <property type="entry name" value="alpha/beta hydrolase"/>
    <property type="match status" value="1"/>
</dbReference>
<dbReference type="InterPro" id="IPR050300">
    <property type="entry name" value="GDXG_lipolytic_enzyme"/>
</dbReference>
<dbReference type="AlphaFoldDB" id="A0A8H8QQU9"/>
<evidence type="ECO:0000256" key="1">
    <source>
        <dbReference type="ARBA" id="ARBA00022801"/>
    </source>
</evidence>
<dbReference type="Pfam" id="PF07859">
    <property type="entry name" value="Abhydrolase_3"/>
    <property type="match status" value="1"/>
</dbReference>
<evidence type="ECO:0000313" key="5">
    <source>
        <dbReference type="Proteomes" id="UP000658997"/>
    </source>
</evidence>
<dbReference type="InterPro" id="IPR013094">
    <property type="entry name" value="AB_hydrolase_3"/>
</dbReference>
<keyword evidence="1" id="KW-0378">Hydrolase</keyword>
<reference evidence="4" key="1">
    <citation type="submission" date="2018-08" db="EMBL/GenBank/DDBJ databases">
        <authorList>
            <person name="Guldener U."/>
        </authorList>
    </citation>
    <scope>NUCLEOTIDE SEQUENCE</scope>
    <source>
        <strain evidence="4">UB2</strain>
    </source>
</reference>
<name>A0A8H8QQU9_9BASI</name>